<evidence type="ECO:0000313" key="2">
    <source>
        <dbReference type="EMBL" id="EJW78868.1"/>
    </source>
</evidence>
<proteinExistence type="predicted"/>
<accession>J9E9M7</accession>
<protein>
    <submittedName>
        <fullName evidence="2">Uncharacterized protein</fullName>
    </submittedName>
</protein>
<name>J9E9M7_WUCBA</name>
<dbReference type="InterPro" id="IPR037192">
    <property type="entry name" value="ERO1-like_sf"/>
</dbReference>
<dbReference type="EMBL" id="ADBV01006113">
    <property type="protein sequence ID" value="EJW78868.1"/>
    <property type="molecule type" value="Genomic_DNA"/>
</dbReference>
<sequence>MEKTCPFWPDDRQCLSKECGIGYCDDEVPSGLKHQPAYQWFVLNSFELL</sequence>
<evidence type="ECO:0000256" key="1">
    <source>
        <dbReference type="ARBA" id="ARBA00023136"/>
    </source>
</evidence>
<keyword evidence="1" id="KW-0472">Membrane</keyword>
<reference evidence="3" key="1">
    <citation type="submission" date="2012-08" db="EMBL/GenBank/DDBJ databases">
        <title>The Genome Sequence of Wuchereria bancrofti.</title>
        <authorList>
            <person name="Nutman T.B."/>
            <person name="Fink D.L."/>
            <person name="Russ C."/>
            <person name="Young S."/>
            <person name="Zeng Q."/>
            <person name="Koehrsen M."/>
            <person name="Alvarado L."/>
            <person name="Berlin A."/>
            <person name="Chapman S.B."/>
            <person name="Chen Z."/>
            <person name="Freedman E."/>
            <person name="Gellesch M."/>
            <person name="Goldberg J."/>
            <person name="Griggs A."/>
            <person name="Gujja S."/>
            <person name="Heilman E.R."/>
            <person name="Heiman D."/>
            <person name="Hepburn T."/>
            <person name="Howarth C."/>
            <person name="Jen D."/>
            <person name="Larson L."/>
            <person name="Lewis B."/>
            <person name="Mehta T."/>
            <person name="Park D."/>
            <person name="Pearson M."/>
            <person name="Roberts A."/>
            <person name="Saif S."/>
            <person name="Shea T."/>
            <person name="Shenoy N."/>
            <person name="Sisk P."/>
            <person name="Stolte C."/>
            <person name="Sykes S."/>
            <person name="Walk T."/>
            <person name="White J."/>
            <person name="Yandava C."/>
            <person name="Haas B."/>
            <person name="Henn M.R."/>
            <person name="Nusbaum C."/>
            <person name="Birren B."/>
        </authorList>
    </citation>
    <scope>NUCLEOTIDE SEQUENCE [LARGE SCALE GENOMIC DNA]</scope>
    <source>
        <strain evidence="3">NA</strain>
    </source>
</reference>
<dbReference type="SUPFAM" id="SSF110019">
    <property type="entry name" value="ERO1-like"/>
    <property type="match status" value="1"/>
</dbReference>
<dbReference type="AlphaFoldDB" id="J9E9M7"/>
<dbReference type="Proteomes" id="UP000004810">
    <property type="component" value="Unassembled WGS sequence"/>
</dbReference>
<evidence type="ECO:0000313" key="3">
    <source>
        <dbReference type="Proteomes" id="UP000004810"/>
    </source>
</evidence>
<gene>
    <name evidence="2" type="ORF">WUBG_10225</name>
</gene>
<organism evidence="2 3">
    <name type="scientific">Wuchereria bancrofti</name>
    <dbReference type="NCBI Taxonomy" id="6293"/>
    <lineage>
        <taxon>Eukaryota</taxon>
        <taxon>Metazoa</taxon>
        <taxon>Ecdysozoa</taxon>
        <taxon>Nematoda</taxon>
        <taxon>Chromadorea</taxon>
        <taxon>Rhabditida</taxon>
        <taxon>Spirurina</taxon>
        <taxon>Spiruromorpha</taxon>
        <taxon>Filarioidea</taxon>
        <taxon>Onchocercidae</taxon>
        <taxon>Wuchereria</taxon>
    </lineage>
</organism>
<comment type="caution">
    <text evidence="2">The sequence shown here is derived from an EMBL/GenBank/DDBJ whole genome shotgun (WGS) entry which is preliminary data.</text>
</comment>